<sequence>GSHPSCIACFRPVLWRRVRAAAGPDSAPRHLAAGPCKGLARAGEALDRLQHAAGRGRHPDAQPRRAGEQHLRHQHRHHHAESGDRRGLHPSLWPGPARSARRPRRRRQWQRDQRLQV</sequence>
<reference evidence="2" key="1">
    <citation type="submission" date="2020-02" db="EMBL/GenBank/DDBJ databases">
        <authorList>
            <person name="Meier V. D."/>
        </authorList>
    </citation>
    <scope>NUCLEOTIDE SEQUENCE</scope>
    <source>
        <strain evidence="2">AVDCRST_MAG71</strain>
    </source>
</reference>
<feature type="non-terminal residue" evidence="2">
    <location>
        <position position="117"/>
    </location>
</feature>
<accession>A0A6J4M3Y7</accession>
<feature type="non-terminal residue" evidence="2">
    <location>
        <position position="1"/>
    </location>
</feature>
<dbReference type="EMBL" id="CADCUA010000634">
    <property type="protein sequence ID" value="CAA9349613.1"/>
    <property type="molecule type" value="Genomic_DNA"/>
</dbReference>
<protein>
    <submittedName>
        <fullName evidence="2">Uncharacterized protein</fullName>
    </submittedName>
</protein>
<evidence type="ECO:0000313" key="2">
    <source>
        <dbReference type="EMBL" id="CAA9349613.1"/>
    </source>
</evidence>
<dbReference type="AlphaFoldDB" id="A0A6J4M3Y7"/>
<name>A0A6J4M3Y7_9GAMM</name>
<evidence type="ECO:0000256" key="1">
    <source>
        <dbReference type="SAM" id="MobiDB-lite"/>
    </source>
</evidence>
<gene>
    <name evidence="2" type="ORF">AVDCRST_MAG71-2698</name>
</gene>
<feature type="region of interest" description="Disordered" evidence="1">
    <location>
        <begin position="42"/>
        <end position="117"/>
    </location>
</feature>
<organism evidence="2">
    <name type="scientific">uncultured Lysobacter sp</name>
    <dbReference type="NCBI Taxonomy" id="271060"/>
    <lineage>
        <taxon>Bacteria</taxon>
        <taxon>Pseudomonadati</taxon>
        <taxon>Pseudomonadota</taxon>
        <taxon>Gammaproteobacteria</taxon>
        <taxon>Lysobacterales</taxon>
        <taxon>Lysobacteraceae</taxon>
        <taxon>Lysobacter</taxon>
        <taxon>environmental samples</taxon>
    </lineage>
</organism>
<proteinExistence type="predicted"/>
<feature type="compositionally biased region" description="Basic and acidic residues" evidence="1">
    <location>
        <begin position="57"/>
        <end position="71"/>
    </location>
</feature>
<feature type="compositionally biased region" description="Basic residues" evidence="1">
    <location>
        <begin position="99"/>
        <end position="108"/>
    </location>
</feature>